<proteinExistence type="predicted"/>
<evidence type="ECO:0000313" key="2">
    <source>
        <dbReference type="EMBL" id="MFC6645823.1"/>
    </source>
</evidence>
<sequence>MNRRLVSATFAMAAAVVAFAPIAASAQPVSMHAPVSAFFHKTKAVSLTLKNASNADITVQTGSASVTVAAGGSTKVLVAQGDKITRADGSIVLGGVTSEFEGATITLK</sequence>
<feature type="chain" id="PRO_5047068733" evidence="1">
    <location>
        <begin position="27"/>
        <end position="108"/>
    </location>
</feature>
<comment type="caution">
    <text evidence="2">The sequence shown here is derived from an EMBL/GenBank/DDBJ whole genome shotgun (WGS) entry which is preliminary data.</text>
</comment>
<reference evidence="3" key="1">
    <citation type="journal article" date="2019" name="Int. J. Syst. Evol. Microbiol.">
        <title>The Global Catalogue of Microorganisms (GCM) 10K type strain sequencing project: providing services to taxonomists for standard genome sequencing and annotation.</title>
        <authorList>
            <consortium name="The Broad Institute Genomics Platform"/>
            <consortium name="The Broad Institute Genome Sequencing Center for Infectious Disease"/>
            <person name="Wu L."/>
            <person name="Ma J."/>
        </authorList>
    </citation>
    <scope>NUCLEOTIDE SEQUENCE [LARGE SCALE GENOMIC DNA]</scope>
    <source>
        <strain evidence="3">CGMCC 1.16026</strain>
    </source>
</reference>
<evidence type="ECO:0000256" key="1">
    <source>
        <dbReference type="SAM" id="SignalP"/>
    </source>
</evidence>
<name>A0ABW1ZAD5_9BACT</name>
<protein>
    <submittedName>
        <fullName evidence="2">Uncharacterized protein</fullName>
    </submittedName>
</protein>
<keyword evidence="3" id="KW-1185">Reference proteome</keyword>
<gene>
    <name evidence="2" type="ORF">ACFQBQ_09570</name>
</gene>
<dbReference type="Proteomes" id="UP001596391">
    <property type="component" value="Unassembled WGS sequence"/>
</dbReference>
<keyword evidence="1" id="KW-0732">Signal</keyword>
<feature type="signal peptide" evidence="1">
    <location>
        <begin position="1"/>
        <end position="26"/>
    </location>
</feature>
<dbReference type="RefSeq" id="WP_263369538.1">
    <property type="nucleotide sequence ID" value="NZ_JAGSYD010000001.1"/>
</dbReference>
<dbReference type="EMBL" id="JBHSWI010000001">
    <property type="protein sequence ID" value="MFC6645823.1"/>
    <property type="molecule type" value="Genomic_DNA"/>
</dbReference>
<accession>A0ABW1ZAD5</accession>
<organism evidence="2 3">
    <name type="scientific">Granulicella cerasi</name>
    <dbReference type="NCBI Taxonomy" id="741063"/>
    <lineage>
        <taxon>Bacteria</taxon>
        <taxon>Pseudomonadati</taxon>
        <taxon>Acidobacteriota</taxon>
        <taxon>Terriglobia</taxon>
        <taxon>Terriglobales</taxon>
        <taxon>Acidobacteriaceae</taxon>
        <taxon>Granulicella</taxon>
    </lineage>
</organism>
<evidence type="ECO:0000313" key="3">
    <source>
        <dbReference type="Proteomes" id="UP001596391"/>
    </source>
</evidence>